<comment type="caution">
    <text evidence="2">The sequence shown here is derived from an EMBL/GenBank/DDBJ whole genome shotgun (WGS) entry which is preliminary data.</text>
</comment>
<feature type="coiled-coil region" evidence="1">
    <location>
        <begin position="27"/>
        <end position="54"/>
    </location>
</feature>
<evidence type="ECO:0000313" key="2">
    <source>
        <dbReference type="EMBL" id="KAI5065692.1"/>
    </source>
</evidence>
<proteinExistence type="predicted"/>
<reference evidence="2" key="1">
    <citation type="submission" date="2021-01" db="EMBL/GenBank/DDBJ databases">
        <title>Adiantum capillus-veneris genome.</title>
        <authorList>
            <person name="Fang Y."/>
            <person name="Liao Q."/>
        </authorList>
    </citation>
    <scope>NUCLEOTIDE SEQUENCE</scope>
    <source>
        <strain evidence="2">H3</strain>
        <tissue evidence="2">Leaf</tissue>
    </source>
</reference>
<organism evidence="2 3">
    <name type="scientific">Adiantum capillus-veneris</name>
    <name type="common">Maidenhair fern</name>
    <dbReference type="NCBI Taxonomy" id="13818"/>
    <lineage>
        <taxon>Eukaryota</taxon>
        <taxon>Viridiplantae</taxon>
        <taxon>Streptophyta</taxon>
        <taxon>Embryophyta</taxon>
        <taxon>Tracheophyta</taxon>
        <taxon>Polypodiopsida</taxon>
        <taxon>Polypodiidae</taxon>
        <taxon>Polypodiales</taxon>
        <taxon>Pteridineae</taxon>
        <taxon>Pteridaceae</taxon>
        <taxon>Vittarioideae</taxon>
        <taxon>Adiantum</taxon>
    </lineage>
</organism>
<dbReference type="AlphaFoldDB" id="A0A9D4Z9I5"/>
<evidence type="ECO:0000313" key="3">
    <source>
        <dbReference type="Proteomes" id="UP000886520"/>
    </source>
</evidence>
<evidence type="ECO:0000256" key="1">
    <source>
        <dbReference type="SAM" id="Coils"/>
    </source>
</evidence>
<keyword evidence="3" id="KW-1185">Reference proteome</keyword>
<accession>A0A9D4Z9I5</accession>
<gene>
    <name evidence="2" type="ORF">GOP47_0020387</name>
</gene>
<name>A0A9D4Z9I5_ADICA</name>
<protein>
    <submittedName>
        <fullName evidence="2">Uncharacterized protein</fullName>
    </submittedName>
</protein>
<dbReference type="Proteomes" id="UP000886520">
    <property type="component" value="Chromosome 19"/>
</dbReference>
<dbReference type="EMBL" id="JABFUD020000019">
    <property type="protein sequence ID" value="KAI5065692.1"/>
    <property type="molecule type" value="Genomic_DNA"/>
</dbReference>
<dbReference type="OrthoDB" id="7700068at2759"/>
<sequence length="238" mass="27659">MNTPKTAARTQPSFAAVLAAHSKLDRITQLQAALDRVMEENFELKNHLYKLEERFNSMVDLTTDKVKEVEAKVSQAHSETITQVKTFVTKELYERRLQEENALKVHIGRLPLQWCTIEDTLEEAITKLNDILQPVNIKPEIVAWINDTHRHVRPEHCILTFKDKDERLKFLCQSHLLKGTMLWITKELTTNRLKIKKDELKKMSEARKQSKWAVYRGGKTIIQEFRTSKGALPSTTRP</sequence>
<keyword evidence="1" id="KW-0175">Coiled coil</keyword>